<evidence type="ECO:0000256" key="1">
    <source>
        <dbReference type="ARBA" id="ARBA00004651"/>
    </source>
</evidence>
<evidence type="ECO:0000259" key="8">
    <source>
        <dbReference type="Pfam" id="PF12704"/>
    </source>
</evidence>
<evidence type="ECO:0000256" key="5">
    <source>
        <dbReference type="ARBA" id="ARBA00023136"/>
    </source>
</evidence>
<geneLocation type="plasmid" evidence="9 10">
    <name>pAMI4</name>
</geneLocation>
<reference evidence="9 10" key="1">
    <citation type="journal article" date="2014" name="BMC Genomics">
        <title>Architecture and functions of a multipartite genome of the methylotrophic bacterium Paracoccus aminophilus JCM 7686, containing primary and secondary chromids.</title>
        <authorList>
            <person name="Dziewit L."/>
            <person name="Czarnecki J."/>
            <person name="Wibberg D."/>
            <person name="Radlinska M."/>
            <person name="Mrozek P."/>
            <person name="Szymczak M."/>
            <person name="Schluter A."/>
            <person name="Puhler A."/>
            <person name="Bartosik D."/>
        </authorList>
    </citation>
    <scope>NUCLEOTIDE SEQUENCE [LARGE SCALE GENOMIC DNA]</scope>
    <source>
        <strain evidence="9">JCM 7686</strain>
        <plasmid evidence="10">Plasmid pAMI4</plasmid>
    </source>
</reference>
<comment type="subcellular location">
    <subcellularLocation>
        <location evidence="1">Cell membrane</location>
        <topology evidence="1">Multi-pass membrane protein</topology>
    </subcellularLocation>
</comment>
<feature type="transmembrane region" description="Helical" evidence="6">
    <location>
        <begin position="258"/>
        <end position="279"/>
    </location>
</feature>
<feature type="transmembrane region" description="Helical" evidence="6">
    <location>
        <begin position="364"/>
        <end position="381"/>
    </location>
</feature>
<keyword evidence="5 6" id="KW-0472">Membrane</keyword>
<dbReference type="EC" id="3.6.3.-" evidence="9"/>
<feature type="transmembrane region" description="Helical" evidence="6">
    <location>
        <begin position="306"/>
        <end position="333"/>
    </location>
</feature>
<dbReference type="eggNOG" id="COG4591">
    <property type="taxonomic scope" value="Bacteria"/>
</dbReference>
<accession>S5Y080</accession>
<keyword evidence="4 6" id="KW-1133">Transmembrane helix</keyword>
<keyword evidence="2" id="KW-1003">Cell membrane</keyword>
<dbReference type="GO" id="GO:0016787">
    <property type="term" value="F:hydrolase activity"/>
    <property type="evidence" value="ECO:0007669"/>
    <property type="project" value="UniProtKB-KW"/>
</dbReference>
<sequence length="396" mass="42489">MSVIRQMITSLLIAALSLQGRLWSSLNTVLGTAVVVAVMVAILSIGAGYRQAMQLSEVEDSWMILRGGAQSEMESTLTAEEVSLIQSNRRNGQSSDQSVTSSESYAVVALDGPSGASLNVALRGVGPEAQKLRGDFHIIEGRDFTPGRRELVVGRRAQQHFGGLALGETLRISGANWTVVGVFEAGGNISESELWTDRGMLQQALNRGDNVQVVLTPRRDGESALDLQNALNRDGRLNVSVVSRRDYYAGQAENMQRFVRILGSVIVALMSLGAVFAALNTGYSHVKSRAKELATLNVLGWTNGALALSIAAEAVILNLLGACVGVAVSYLLFNDKLVSTLFFANDFTQVVFTFAVTPRIMVEAVILAFIIGIAGSLGPAMQLRRLPVARLLVQRN</sequence>
<dbReference type="HOGENOM" id="CLU_000604_8_8_5"/>
<evidence type="ECO:0000313" key="10">
    <source>
        <dbReference type="Proteomes" id="UP000015480"/>
    </source>
</evidence>
<evidence type="ECO:0000256" key="6">
    <source>
        <dbReference type="SAM" id="Phobius"/>
    </source>
</evidence>
<gene>
    <name evidence="9" type="ORF">JCM7686_pAMI4p257</name>
</gene>
<dbReference type="RefSeq" id="WP_020952431.1">
    <property type="nucleotide sequence ID" value="NC_022049.1"/>
</dbReference>
<evidence type="ECO:0000256" key="2">
    <source>
        <dbReference type="ARBA" id="ARBA00022475"/>
    </source>
</evidence>
<dbReference type="PANTHER" id="PTHR30572">
    <property type="entry name" value="MEMBRANE COMPONENT OF TRANSPORTER-RELATED"/>
    <property type="match status" value="1"/>
</dbReference>
<name>S5Y080_PARAH</name>
<keyword evidence="3 6" id="KW-0812">Transmembrane</keyword>
<dbReference type="KEGG" id="pami:JCM7686_pAMI4p257"/>
<dbReference type="OrthoDB" id="241967at2"/>
<dbReference type="Pfam" id="PF02687">
    <property type="entry name" value="FtsX"/>
    <property type="match status" value="1"/>
</dbReference>
<dbReference type="GO" id="GO:0022857">
    <property type="term" value="F:transmembrane transporter activity"/>
    <property type="evidence" value="ECO:0007669"/>
    <property type="project" value="TreeGrafter"/>
</dbReference>
<proteinExistence type="predicted"/>
<keyword evidence="9" id="KW-0378">Hydrolase</keyword>
<dbReference type="InterPro" id="IPR003838">
    <property type="entry name" value="ABC3_permease_C"/>
</dbReference>
<feature type="domain" description="MacB-like periplasmic core" evidence="8">
    <location>
        <begin position="27"/>
        <end position="223"/>
    </location>
</feature>
<dbReference type="GO" id="GO:0005886">
    <property type="term" value="C:plasma membrane"/>
    <property type="evidence" value="ECO:0007669"/>
    <property type="project" value="UniProtKB-SubCell"/>
</dbReference>
<dbReference type="EMBL" id="CP006652">
    <property type="protein sequence ID" value="AGT10947.1"/>
    <property type="molecule type" value="Genomic_DNA"/>
</dbReference>
<feature type="transmembrane region" description="Helical" evidence="6">
    <location>
        <begin position="30"/>
        <end position="49"/>
    </location>
</feature>
<evidence type="ECO:0000313" key="9">
    <source>
        <dbReference type="EMBL" id="AGT10947.1"/>
    </source>
</evidence>
<keyword evidence="10" id="KW-1185">Reference proteome</keyword>
<dbReference type="Pfam" id="PF12704">
    <property type="entry name" value="MacB_PCD"/>
    <property type="match status" value="1"/>
</dbReference>
<evidence type="ECO:0000259" key="7">
    <source>
        <dbReference type="Pfam" id="PF02687"/>
    </source>
</evidence>
<dbReference type="Proteomes" id="UP000015480">
    <property type="component" value="Plasmid pAMI4"/>
</dbReference>
<organism evidence="9 10">
    <name type="scientific">Paracoccus aminophilus JCM 7686</name>
    <dbReference type="NCBI Taxonomy" id="1367847"/>
    <lineage>
        <taxon>Bacteria</taxon>
        <taxon>Pseudomonadati</taxon>
        <taxon>Pseudomonadota</taxon>
        <taxon>Alphaproteobacteria</taxon>
        <taxon>Rhodobacterales</taxon>
        <taxon>Paracoccaceae</taxon>
        <taxon>Paracoccus</taxon>
    </lineage>
</organism>
<dbReference type="PATRIC" id="fig|1367847.3.peg.3899"/>
<keyword evidence="9" id="KW-0614">Plasmid</keyword>
<dbReference type="AlphaFoldDB" id="S5Y080"/>
<dbReference type="InterPro" id="IPR050250">
    <property type="entry name" value="Macrolide_Exporter_MacB"/>
</dbReference>
<feature type="domain" description="ABC3 transporter permease C-terminal" evidence="7">
    <location>
        <begin position="265"/>
        <end position="387"/>
    </location>
</feature>
<evidence type="ECO:0000256" key="4">
    <source>
        <dbReference type="ARBA" id="ARBA00022989"/>
    </source>
</evidence>
<protein>
    <submittedName>
        <fullName evidence="9">ABC transporter, permease protein</fullName>
        <ecNumber evidence="9">3.6.3.-</ecNumber>
    </submittedName>
</protein>
<dbReference type="PANTHER" id="PTHR30572:SF15">
    <property type="entry name" value="ABC TRANSPORTER PERMEASE"/>
    <property type="match status" value="1"/>
</dbReference>
<dbReference type="InterPro" id="IPR025857">
    <property type="entry name" value="MacB_PCD"/>
</dbReference>
<evidence type="ECO:0000256" key="3">
    <source>
        <dbReference type="ARBA" id="ARBA00022692"/>
    </source>
</evidence>